<keyword evidence="6 12" id="KW-0064">Aspartyl protease</keyword>
<dbReference type="SUPFAM" id="SSF50630">
    <property type="entry name" value="Acid proteases"/>
    <property type="match status" value="1"/>
</dbReference>
<sequence length="591" mass="63699">MDDFIHLRTARVHIFVSSAQKSGNKNEAIRRRLGNGLLVQFPVVNLIISLSLSWSRQIFPLDHLPEKGSFDYYRALAHRDRFIHDRRLSSTSTGDQILTFADGNTTYRMSTLGFLHYANVSLGTPGVTFFVALDTGSDLFWVPCDCVSCTRFLQTGNGDVINLNIYSPNASLTSKEVPCNSSLCELQDQCRLLGQSTCPYQDLYLSAGTTTAGYLVEDVLHLKTDNSNPEDVNARITFGCGQVETGSFLDGAAINGLFGLGLDKVSVPSILSSAGLTANSFSMCFGSDGIGRINFGDKGSPDQATTSFHINQSHPTYNISVTQMTVGKNRMNGSFTAIFDTGTSFTYLNDPAYTHLTKSFNAQIQDKRRASDPNNPFEYCYDPSPSSSVITIPTLNLTMGGGGQFPVNDPIVFFVNGTTILYYCLAVVKSSDVNIIGQNFMTGYLIVFDREKLVLGWKESECYDAKYASNAETPSKSTAAPPPETSSSTTTAPPPKTHSSPPPIPSATAVQPGSAPPEAAKRSGKDSSSSGAPSASVQWSSRLNTCNCHFLILFLPSIFELPVSLLLSCGVGCRALVVSGVLGKVVYGLVV</sequence>
<dbReference type="GO" id="GO:0006508">
    <property type="term" value="P:proteolysis"/>
    <property type="evidence" value="ECO:0007669"/>
    <property type="project" value="UniProtKB-KW"/>
</dbReference>
<evidence type="ECO:0000256" key="4">
    <source>
        <dbReference type="ARBA" id="ARBA00022670"/>
    </source>
</evidence>
<dbReference type="Proteomes" id="UP001141806">
    <property type="component" value="Unassembled WGS sequence"/>
</dbReference>
<evidence type="ECO:0000256" key="1">
    <source>
        <dbReference type="ARBA" id="ARBA00004193"/>
    </source>
</evidence>
<dbReference type="AlphaFoldDB" id="A0A9Q0HIR9"/>
<dbReference type="EMBL" id="JAMYWD010000007">
    <property type="protein sequence ID" value="KAJ4964719.1"/>
    <property type="molecule type" value="Genomic_DNA"/>
</dbReference>
<dbReference type="InterPro" id="IPR001461">
    <property type="entry name" value="Aspartic_peptidase_A1"/>
</dbReference>
<organism evidence="15 16">
    <name type="scientific">Protea cynaroides</name>
    <dbReference type="NCBI Taxonomy" id="273540"/>
    <lineage>
        <taxon>Eukaryota</taxon>
        <taxon>Viridiplantae</taxon>
        <taxon>Streptophyta</taxon>
        <taxon>Embryophyta</taxon>
        <taxon>Tracheophyta</taxon>
        <taxon>Spermatophyta</taxon>
        <taxon>Magnoliopsida</taxon>
        <taxon>Proteales</taxon>
        <taxon>Proteaceae</taxon>
        <taxon>Protea</taxon>
    </lineage>
</organism>
<comment type="caution">
    <text evidence="15">The sequence shown here is derived from an EMBL/GenBank/DDBJ whole genome shotgun (WGS) entry which is preliminary data.</text>
</comment>
<keyword evidence="5" id="KW-0732">Signal</keyword>
<evidence type="ECO:0000259" key="14">
    <source>
        <dbReference type="PROSITE" id="PS51767"/>
    </source>
</evidence>
<comment type="subcellular location">
    <subcellularLocation>
        <location evidence="1">Cell membrane</location>
        <topology evidence="1">Lipid-anchor</topology>
    </subcellularLocation>
</comment>
<keyword evidence="4 12" id="KW-0645">Protease</keyword>
<keyword evidence="7 12" id="KW-0378">Hydrolase</keyword>
<evidence type="ECO:0000256" key="10">
    <source>
        <dbReference type="ARBA" id="ARBA00023288"/>
    </source>
</evidence>
<evidence type="ECO:0000256" key="12">
    <source>
        <dbReference type="RuleBase" id="RU000454"/>
    </source>
</evidence>
<accession>A0A9Q0HIR9</accession>
<evidence type="ECO:0000256" key="5">
    <source>
        <dbReference type="ARBA" id="ARBA00022729"/>
    </source>
</evidence>
<name>A0A9Q0HIR9_9MAGN</name>
<feature type="active site" evidence="11">
    <location>
        <position position="340"/>
    </location>
</feature>
<feature type="region of interest" description="Disordered" evidence="13">
    <location>
        <begin position="472"/>
        <end position="534"/>
    </location>
</feature>
<dbReference type="InterPro" id="IPR033121">
    <property type="entry name" value="PEPTIDASE_A1"/>
</dbReference>
<feature type="active site" evidence="11">
    <location>
        <position position="134"/>
    </location>
</feature>
<protein>
    <recommendedName>
        <fullName evidence="14">Peptidase A1 domain-containing protein</fullName>
    </recommendedName>
</protein>
<dbReference type="PANTHER" id="PTHR13683:SF826">
    <property type="entry name" value="ASPARTYL PROTEASE FAMILY PROTEIN 1"/>
    <property type="match status" value="1"/>
</dbReference>
<evidence type="ECO:0000313" key="16">
    <source>
        <dbReference type="Proteomes" id="UP001141806"/>
    </source>
</evidence>
<dbReference type="OrthoDB" id="2747330at2759"/>
<feature type="compositionally biased region" description="Low complexity" evidence="13">
    <location>
        <begin position="472"/>
        <end position="491"/>
    </location>
</feature>
<evidence type="ECO:0000256" key="8">
    <source>
        <dbReference type="ARBA" id="ARBA00023136"/>
    </source>
</evidence>
<dbReference type="FunFam" id="2.40.70.10:FF:000012">
    <property type="entry name" value="Aspartyl protease family protein 1"/>
    <property type="match status" value="1"/>
</dbReference>
<keyword evidence="3" id="KW-1003">Cell membrane</keyword>
<evidence type="ECO:0000256" key="7">
    <source>
        <dbReference type="ARBA" id="ARBA00022801"/>
    </source>
</evidence>
<dbReference type="InterPro" id="IPR032861">
    <property type="entry name" value="TAXi_N"/>
</dbReference>
<proteinExistence type="inferred from homology"/>
<dbReference type="PROSITE" id="PS51767">
    <property type="entry name" value="PEPTIDASE_A1"/>
    <property type="match status" value="1"/>
</dbReference>
<dbReference type="PANTHER" id="PTHR13683">
    <property type="entry name" value="ASPARTYL PROTEASES"/>
    <property type="match status" value="1"/>
</dbReference>
<reference evidence="15" key="1">
    <citation type="journal article" date="2023" name="Plant J.">
        <title>The genome of the king protea, Protea cynaroides.</title>
        <authorList>
            <person name="Chang J."/>
            <person name="Duong T.A."/>
            <person name="Schoeman C."/>
            <person name="Ma X."/>
            <person name="Roodt D."/>
            <person name="Barker N."/>
            <person name="Li Z."/>
            <person name="Van de Peer Y."/>
            <person name="Mizrachi E."/>
        </authorList>
    </citation>
    <scope>NUCLEOTIDE SEQUENCE</scope>
    <source>
        <tissue evidence="15">Young leaves</tissue>
    </source>
</reference>
<keyword evidence="16" id="KW-1185">Reference proteome</keyword>
<evidence type="ECO:0000256" key="13">
    <source>
        <dbReference type="SAM" id="MobiDB-lite"/>
    </source>
</evidence>
<evidence type="ECO:0000256" key="9">
    <source>
        <dbReference type="ARBA" id="ARBA00023180"/>
    </source>
</evidence>
<dbReference type="Pfam" id="PF14541">
    <property type="entry name" value="TAXi_C"/>
    <property type="match status" value="1"/>
</dbReference>
<dbReference type="Gene3D" id="2.40.70.10">
    <property type="entry name" value="Acid Proteases"/>
    <property type="match status" value="2"/>
</dbReference>
<feature type="domain" description="Peptidase A1" evidence="14">
    <location>
        <begin position="116"/>
        <end position="458"/>
    </location>
</feature>
<evidence type="ECO:0000256" key="6">
    <source>
        <dbReference type="ARBA" id="ARBA00022750"/>
    </source>
</evidence>
<dbReference type="Pfam" id="PF14543">
    <property type="entry name" value="TAXi_N"/>
    <property type="match status" value="1"/>
</dbReference>
<dbReference type="InterPro" id="IPR032799">
    <property type="entry name" value="TAXi_C"/>
</dbReference>
<dbReference type="InterPro" id="IPR021109">
    <property type="entry name" value="Peptidase_aspartic_dom_sf"/>
</dbReference>
<comment type="similarity">
    <text evidence="2 12">Belongs to the peptidase A1 family.</text>
</comment>
<keyword evidence="9" id="KW-0325">Glycoprotein</keyword>
<keyword evidence="8" id="KW-0472">Membrane</keyword>
<evidence type="ECO:0000256" key="11">
    <source>
        <dbReference type="PIRSR" id="PIRSR601461-1"/>
    </source>
</evidence>
<dbReference type="FunFam" id="2.40.70.10:FF:000014">
    <property type="entry name" value="Aspartyl protease family protein 1"/>
    <property type="match status" value="1"/>
</dbReference>
<dbReference type="InterPro" id="IPR001969">
    <property type="entry name" value="Aspartic_peptidase_AS"/>
</dbReference>
<dbReference type="PRINTS" id="PR00792">
    <property type="entry name" value="PEPSIN"/>
</dbReference>
<dbReference type="GO" id="GO:0005886">
    <property type="term" value="C:plasma membrane"/>
    <property type="evidence" value="ECO:0007669"/>
    <property type="project" value="UniProtKB-SubCell"/>
</dbReference>
<gene>
    <name evidence="15" type="ORF">NE237_016568</name>
</gene>
<evidence type="ECO:0000313" key="15">
    <source>
        <dbReference type="EMBL" id="KAJ4964719.1"/>
    </source>
</evidence>
<keyword evidence="10" id="KW-0449">Lipoprotein</keyword>
<dbReference type="GO" id="GO:0004190">
    <property type="term" value="F:aspartic-type endopeptidase activity"/>
    <property type="evidence" value="ECO:0007669"/>
    <property type="project" value="UniProtKB-KW"/>
</dbReference>
<evidence type="ECO:0000256" key="2">
    <source>
        <dbReference type="ARBA" id="ARBA00007447"/>
    </source>
</evidence>
<dbReference type="PROSITE" id="PS00141">
    <property type="entry name" value="ASP_PROTEASE"/>
    <property type="match status" value="2"/>
</dbReference>
<feature type="compositionally biased region" description="Pro residues" evidence="13">
    <location>
        <begin position="492"/>
        <end position="505"/>
    </location>
</feature>
<evidence type="ECO:0000256" key="3">
    <source>
        <dbReference type="ARBA" id="ARBA00022475"/>
    </source>
</evidence>